<comment type="caution">
    <text evidence="12">The sequence shown here is derived from an EMBL/GenBank/DDBJ whole genome shotgun (WGS) entry which is preliminary data.</text>
</comment>
<evidence type="ECO:0000256" key="5">
    <source>
        <dbReference type="ARBA" id="ARBA00022723"/>
    </source>
</evidence>
<comment type="cofactor">
    <cofactor evidence="1 10">
        <name>pyridoxal 5'-phosphate</name>
        <dbReference type="ChEBI" id="CHEBI:597326"/>
    </cofactor>
</comment>
<keyword evidence="13" id="KW-1185">Reference proteome</keyword>
<dbReference type="RefSeq" id="WP_118590056.1">
    <property type="nucleotide sequence ID" value="NZ_JACOOZ010000006.1"/>
</dbReference>
<dbReference type="InterPro" id="IPR020578">
    <property type="entry name" value="Aminotrans_V_PyrdxlP_BS"/>
</dbReference>
<gene>
    <name evidence="12" type="ORF">H8S00_09885</name>
</gene>
<evidence type="ECO:0000256" key="3">
    <source>
        <dbReference type="ARBA" id="ARBA00012239"/>
    </source>
</evidence>
<comment type="similarity">
    <text evidence="2">Belongs to the class-V pyridoxal-phosphate-dependent aminotransferase family. NifS/IscS subfamily.</text>
</comment>
<dbReference type="PIRSF" id="PIRSF005572">
    <property type="entry name" value="NifS"/>
    <property type="match status" value="1"/>
</dbReference>
<proteinExistence type="inferred from homology"/>
<evidence type="ECO:0000256" key="7">
    <source>
        <dbReference type="ARBA" id="ARBA00023004"/>
    </source>
</evidence>
<dbReference type="InterPro" id="IPR015421">
    <property type="entry name" value="PyrdxlP-dep_Trfase_major"/>
</dbReference>
<feature type="domain" description="Aminotransferase class V" evidence="11">
    <location>
        <begin position="2"/>
        <end position="359"/>
    </location>
</feature>
<dbReference type="SUPFAM" id="SSF53383">
    <property type="entry name" value="PLP-dependent transferases"/>
    <property type="match status" value="1"/>
</dbReference>
<dbReference type="PANTHER" id="PTHR11601:SF34">
    <property type="entry name" value="CYSTEINE DESULFURASE"/>
    <property type="match status" value="1"/>
</dbReference>
<evidence type="ECO:0000256" key="1">
    <source>
        <dbReference type="ARBA" id="ARBA00001933"/>
    </source>
</evidence>
<reference evidence="12 13" key="1">
    <citation type="submission" date="2020-08" db="EMBL/GenBank/DDBJ databases">
        <title>Genome public.</title>
        <authorList>
            <person name="Liu C."/>
            <person name="Sun Q."/>
        </authorList>
    </citation>
    <scope>NUCLEOTIDE SEQUENCE [LARGE SCALE GENOMIC DNA]</scope>
    <source>
        <strain evidence="12 13">BX4</strain>
    </source>
</reference>
<keyword evidence="6" id="KW-0663">Pyridoxal phosphate</keyword>
<evidence type="ECO:0000313" key="12">
    <source>
        <dbReference type="EMBL" id="MBC5668293.1"/>
    </source>
</evidence>
<dbReference type="Proteomes" id="UP000597877">
    <property type="component" value="Unassembled WGS sequence"/>
</dbReference>
<dbReference type="Gene3D" id="3.90.1150.10">
    <property type="entry name" value="Aspartate Aminotransferase, domain 1"/>
    <property type="match status" value="1"/>
</dbReference>
<dbReference type="NCBIfam" id="NF002806">
    <property type="entry name" value="PRK02948.1"/>
    <property type="match status" value="1"/>
</dbReference>
<evidence type="ECO:0000256" key="9">
    <source>
        <dbReference type="ARBA" id="ARBA00050776"/>
    </source>
</evidence>
<dbReference type="PROSITE" id="PS00595">
    <property type="entry name" value="AA_TRANSFER_CLASS_5"/>
    <property type="match status" value="1"/>
</dbReference>
<evidence type="ECO:0000313" key="13">
    <source>
        <dbReference type="Proteomes" id="UP000597877"/>
    </source>
</evidence>
<keyword evidence="7" id="KW-0408">Iron</keyword>
<evidence type="ECO:0000256" key="2">
    <source>
        <dbReference type="ARBA" id="ARBA00006490"/>
    </source>
</evidence>
<dbReference type="Pfam" id="PF00266">
    <property type="entry name" value="Aminotran_5"/>
    <property type="match status" value="1"/>
</dbReference>
<accession>A0ABR7F3U5</accession>
<dbReference type="InterPro" id="IPR016454">
    <property type="entry name" value="Cysteine_dSase"/>
</dbReference>
<organism evidence="12 13">
    <name type="scientific">Eubacterium segne</name>
    <dbReference type="NCBI Taxonomy" id="2763045"/>
    <lineage>
        <taxon>Bacteria</taxon>
        <taxon>Bacillati</taxon>
        <taxon>Bacillota</taxon>
        <taxon>Clostridia</taxon>
        <taxon>Eubacteriales</taxon>
        <taxon>Eubacteriaceae</taxon>
        <taxon>Eubacterium</taxon>
    </lineage>
</organism>
<comment type="catalytic activity">
    <reaction evidence="9">
        <text>(sulfur carrier)-H + L-cysteine = (sulfur carrier)-SH + L-alanine</text>
        <dbReference type="Rhea" id="RHEA:43892"/>
        <dbReference type="Rhea" id="RHEA-COMP:14737"/>
        <dbReference type="Rhea" id="RHEA-COMP:14739"/>
        <dbReference type="ChEBI" id="CHEBI:29917"/>
        <dbReference type="ChEBI" id="CHEBI:35235"/>
        <dbReference type="ChEBI" id="CHEBI:57972"/>
        <dbReference type="ChEBI" id="CHEBI:64428"/>
        <dbReference type="EC" id="2.8.1.7"/>
    </reaction>
</comment>
<dbReference type="InterPro" id="IPR015424">
    <property type="entry name" value="PyrdxlP-dep_Trfase"/>
</dbReference>
<evidence type="ECO:0000259" key="11">
    <source>
        <dbReference type="Pfam" id="PF00266"/>
    </source>
</evidence>
<evidence type="ECO:0000256" key="8">
    <source>
        <dbReference type="ARBA" id="ARBA00023014"/>
    </source>
</evidence>
<keyword evidence="5" id="KW-0479">Metal-binding</keyword>
<dbReference type="InterPro" id="IPR000192">
    <property type="entry name" value="Aminotrans_V_dom"/>
</dbReference>
<dbReference type="Gene3D" id="1.10.260.50">
    <property type="match status" value="1"/>
</dbReference>
<evidence type="ECO:0000256" key="6">
    <source>
        <dbReference type="ARBA" id="ARBA00022898"/>
    </source>
</evidence>
<evidence type="ECO:0000256" key="10">
    <source>
        <dbReference type="RuleBase" id="RU004504"/>
    </source>
</evidence>
<dbReference type="EC" id="2.8.1.7" evidence="3"/>
<dbReference type="EMBL" id="JACOOZ010000006">
    <property type="protein sequence ID" value="MBC5668293.1"/>
    <property type="molecule type" value="Genomic_DNA"/>
</dbReference>
<evidence type="ECO:0000256" key="4">
    <source>
        <dbReference type="ARBA" id="ARBA00022679"/>
    </source>
</evidence>
<keyword evidence="8" id="KW-0411">Iron-sulfur</keyword>
<dbReference type="PANTHER" id="PTHR11601">
    <property type="entry name" value="CYSTEINE DESULFURYLASE FAMILY MEMBER"/>
    <property type="match status" value="1"/>
</dbReference>
<dbReference type="Gene3D" id="3.40.640.10">
    <property type="entry name" value="Type I PLP-dependent aspartate aminotransferase-like (Major domain)"/>
    <property type="match status" value="1"/>
</dbReference>
<protein>
    <recommendedName>
        <fullName evidence="3">cysteine desulfurase</fullName>
        <ecNumber evidence="3">2.8.1.7</ecNumber>
    </recommendedName>
</protein>
<sequence>MIYLDNAATTKISDGAIKAMEPYINEVYSNPSGVYAFSKMSKELIEETRKNIADFINAKPENIFFTSGGTESDNWALENSKNNGKHIITSKIEHHAILNKCQQLEKDKMKATYLNVDSQGVVNADDVERNIRNDTAIISIMFANNEIGTIEPVKEIGKIAKEHNIIFHTDAVQAFGHVSIDVEKMNLDMMSASSHKFHGPKGVGFLYVRNPEKMIPLIYGGGQERGKRSGTENVIGIAGMNGALQEVMSNFNDRVQKETNLRNYLINRVLSEIPYIKLNGSMARRLPGNANFTIAGVDGTSLVVLMDNDGICISSGSACSSGSDAPSHVISAIGVPEKFAYGTVRITLCSDNTKEEIDYTIHRLKENIKMLRSR</sequence>
<keyword evidence="4" id="KW-0808">Transferase</keyword>
<name>A0ABR7F3U5_9FIRM</name>
<dbReference type="InterPro" id="IPR015422">
    <property type="entry name" value="PyrdxlP-dep_Trfase_small"/>
</dbReference>